<name>A0A165KW35_9APHY</name>
<sequence length="64" mass="6836">MPGPKTRKKISVPADGSAQPKAARTGKGRKTTKASSPAPVTDVNTVDMGSRPHLVPHCGYPRRW</sequence>
<feature type="region of interest" description="Disordered" evidence="1">
    <location>
        <begin position="1"/>
        <end position="64"/>
    </location>
</feature>
<dbReference type="EMBL" id="KV429166">
    <property type="protein sequence ID" value="KZT63659.1"/>
    <property type="molecule type" value="Genomic_DNA"/>
</dbReference>
<dbReference type="AlphaFoldDB" id="A0A165KW35"/>
<protein>
    <submittedName>
        <fullName evidence="2">Uncharacterized protein</fullName>
    </submittedName>
</protein>
<reference evidence="2 3" key="1">
    <citation type="journal article" date="2016" name="Mol. Biol. Evol.">
        <title>Comparative Genomics of Early-Diverging Mushroom-Forming Fungi Provides Insights into the Origins of Lignocellulose Decay Capabilities.</title>
        <authorList>
            <person name="Nagy L.G."/>
            <person name="Riley R."/>
            <person name="Tritt A."/>
            <person name="Adam C."/>
            <person name="Daum C."/>
            <person name="Floudas D."/>
            <person name="Sun H."/>
            <person name="Yadav J.S."/>
            <person name="Pangilinan J."/>
            <person name="Larsson K.H."/>
            <person name="Matsuura K."/>
            <person name="Barry K."/>
            <person name="Labutti K."/>
            <person name="Kuo R."/>
            <person name="Ohm R.A."/>
            <person name="Bhattacharya S.S."/>
            <person name="Shirouzu T."/>
            <person name="Yoshinaga Y."/>
            <person name="Martin F.M."/>
            <person name="Grigoriev I.V."/>
            <person name="Hibbett D.S."/>
        </authorList>
    </citation>
    <scope>NUCLEOTIDE SEQUENCE [LARGE SCALE GENOMIC DNA]</scope>
    <source>
        <strain evidence="2 3">L-15889</strain>
    </source>
</reference>
<proteinExistence type="predicted"/>
<evidence type="ECO:0000313" key="2">
    <source>
        <dbReference type="EMBL" id="KZT63659.1"/>
    </source>
</evidence>
<evidence type="ECO:0000313" key="3">
    <source>
        <dbReference type="Proteomes" id="UP000076727"/>
    </source>
</evidence>
<accession>A0A165KW35</accession>
<dbReference type="Proteomes" id="UP000076727">
    <property type="component" value="Unassembled WGS sequence"/>
</dbReference>
<evidence type="ECO:0000256" key="1">
    <source>
        <dbReference type="SAM" id="MobiDB-lite"/>
    </source>
</evidence>
<gene>
    <name evidence="2" type="ORF">DAEQUDRAFT_100916</name>
</gene>
<keyword evidence="3" id="KW-1185">Reference proteome</keyword>
<feature type="compositionally biased region" description="Basic residues" evidence="1">
    <location>
        <begin position="1"/>
        <end position="10"/>
    </location>
</feature>
<organism evidence="2 3">
    <name type="scientific">Daedalea quercina L-15889</name>
    <dbReference type="NCBI Taxonomy" id="1314783"/>
    <lineage>
        <taxon>Eukaryota</taxon>
        <taxon>Fungi</taxon>
        <taxon>Dikarya</taxon>
        <taxon>Basidiomycota</taxon>
        <taxon>Agaricomycotina</taxon>
        <taxon>Agaricomycetes</taxon>
        <taxon>Polyporales</taxon>
        <taxon>Fomitopsis</taxon>
    </lineage>
</organism>